<dbReference type="EMBL" id="JAAORB010000049">
    <property type="protein sequence ID" value="NHQ75818.1"/>
    <property type="molecule type" value="Genomic_DNA"/>
</dbReference>
<sequence length="371" mass="40511">MSHAATNWAIQQRGLKPTTKIVLWHLCDRFNPDFGCFPTQERLAHDCEIGRATLNRHLDELEAGRLIKRVRIVDTKTGQQRPTRYLLGFEFDDGNGARPSSPRPDGNTATGAGDTAPPCPPEDASTALQNTTKTPCLDLGHGQDAETSYGDEGKTLSVPATPCPKTGHGPVSHFGQNPCLKNGDSRVSKWDTNPVREPLSKPVKEEEDARARETAFDDFFGKLITALGFDPDGPLPGWWQGWPPREHAQRWIDDLGLTEAETLEAAKASRQEHPEPPDGPKALDRGMQRAARRKAQLKAASDVSKGQDGKGRRGKAASGPAPSIDELAAFYADRVKGDGYLPPSMISTAMCQAMLERGLVTHDQLRMRGVL</sequence>
<organism evidence="2 3">
    <name type="scientific">Roseovarius gahaiensis</name>
    <dbReference type="NCBI Taxonomy" id="2716691"/>
    <lineage>
        <taxon>Bacteria</taxon>
        <taxon>Pseudomonadati</taxon>
        <taxon>Pseudomonadota</taxon>
        <taxon>Alphaproteobacteria</taxon>
        <taxon>Rhodobacterales</taxon>
        <taxon>Roseobacteraceae</taxon>
        <taxon>Roseovarius</taxon>
    </lineage>
</organism>
<accession>A0A967BFA9</accession>
<dbReference type="RefSeq" id="WP_167199837.1">
    <property type="nucleotide sequence ID" value="NZ_JAAORB010000049.1"/>
</dbReference>
<gene>
    <name evidence="2" type="ORF">HAT86_15305</name>
</gene>
<evidence type="ECO:0000313" key="3">
    <source>
        <dbReference type="Proteomes" id="UP000639775"/>
    </source>
</evidence>
<feature type="region of interest" description="Disordered" evidence="1">
    <location>
        <begin position="167"/>
        <end position="209"/>
    </location>
</feature>
<protein>
    <submittedName>
        <fullName evidence="2">Helix-turn-helix domain-containing protein</fullName>
    </submittedName>
</protein>
<dbReference type="Gene3D" id="1.10.10.10">
    <property type="entry name" value="Winged helix-like DNA-binding domain superfamily/Winged helix DNA-binding domain"/>
    <property type="match status" value="1"/>
</dbReference>
<evidence type="ECO:0000313" key="2">
    <source>
        <dbReference type="EMBL" id="NHQ75818.1"/>
    </source>
</evidence>
<proteinExistence type="predicted"/>
<feature type="compositionally biased region" description="Basic and acidic residues" evidence="1">
    <location>
        <begin position="267"/>
        <end position="287"/>
    </location>
</feature>
<dbReference type="AlphaFoldDB" id="A0A967BFA9"/>
<reference evidence="2" key="1">
    <citation type="submission" date="2020-03" db="EMBL/GenBank/DDBJ databases">
        <title>Roseovarius gahaiensis sp. nov., isolated from Gahai Saline Lake, China.</title>
        <authorList>
            <person name="Sun X."/>
        </authorList>
    </citation>
    <scope>NUCLEOTIDE SEQUENCE</scope>
    <source>
        <strain evidence="2">GH877</strain>
    </source>
</reference>
<dbReference type="Pfam" id="PF13730">
    <property type="entry name" value="HTH_36"/>
    <property type="match status" value="1"/>
</dbReference>
<comment type="caution">
    <text evidence="2">The sequence shown here is derived from an EMBL/GenBank/DDBJ whole genome shotgun (WGS) entry which is preliminary data.</text>
</comment>
<name>A0A967BFA9_9RHOB</name>
<feature type="compositionally biased region" description="Basic and acidic residues" evidence="1">
    <location>
        <begin position="198"/>
        <end position="209"/>
    </location>
</feature>
<feature type="region of interest" description="Disordered" evidence="1">
    <location>
        <begin position="265"/>
        <end position="321"/>
    </location>
</feature>
<feature type="region of interest" description="Disordered" evidence="1">
    <location>
        <begin position="89"/>
        <end position="154"/>
    </location>
</feature>
<keyword evidence="3" id="KW-1185">Reference proteome</keyword>
<evidence type="ECO:0000256" key="1">
    <source>
        <dbReference type="SAM" id="MobiDB-lite"/>
    </source>
</evidence>
<dbReference type="Proteomes" id="UP000639775">
    <property type="component" value="Unassembled WGS sequence"/>
</dbReference>
<dbReference type="InterPro" id="IPR036388">
    <property type="entry name" value="WH-like_DNA-bd_sf"/>
</dbReference>